<dbReference type="InterPro" id="IPR013783">
    <property type="entry name" value="Ig-like_fold"/>
</dbReference>
<reference evidence="2 3" key="1">
    <citation type="submission" date="2020-07" db="EMBL/GenBank/DDBJ databases">
        <title>Sequencing the genomes of 1000 actinobacteria strains.</title>
        <authorList>
            <person name="Klenk H.-P."/>
        </authorList>
    </citation>
    <scope>NUCLEOTIDE SEQUENCE [LARGE SCALE GENOMIC DNA]</scope>
    <source>
        <strain evidence="2 3">DSM 19970</strain>
    </source>
</reference>
<evidence type="ECO:0000313" key="3">
    <source>
        <dbReference type="Proteomes" id="UP000547973"/>
    </source>
</evidence>
<evidence type="ECO:0000313" key="2">
    <source>
        <dbReference type="EMBL" id="NYI42722.1"/>
    </source>
</evidence>
<dbReference type="EMBL" id="JACBZO010000001">
    <property type="protein sequence ID" value="NYI42722.1"/>
    <property type="molecule type" value="Genomic_DNA"/>
</dbReference>
<name>A0A7Z0CLB5_9MICO</name>
<comment type="caution">
    <text evidence="2">The sequence shown here is derived from an EMBL/GenBank/DDBJ whole genome shotgun (WGS) entry which is preliminary data.</text>
</comment>
<dbReference type="GO" id="GO:0005975">
    <property type="term" value="P:carbohydrate metabolic process"/>
    <property type="evidence" value="ECO:0007669"/>
    <property type="project" value="UniProtKB-ARBA"/>
</dbReference>
<protein>
    <submittedName>
        <fullName evidence="2">Uncharacterized protein</fullName>
    </submittedName>
</protein>
<sequence>MTLAAGASCVFTYQFVPQALGAHSATTSFSINGQSSGTISLSGTGTATSGPGSTTGYTESGGALAATGLALSP</sequence>
<accession>A0A7Z0CLB5</accession>
<gene>
    <name evidence="2" type="ORF">BKA03_002841</name>
</gene>
<keyword evidence="3" id="KW-1185">Reference proteome</keyword>
<proteinExistence type="predicted"/>
<dbReference type="Gene3D" id="2.60.40.10">
    <property type="entry name" value="Immunoglobulins"/>
    <property type="match status" value="1"/>
</dbReference>
<dbReference type="AlphaFoldDB" id="A0A7Z0CLB5"/>
<evidence type="ECO:0000256" key="1">
    <source>
        <dbReference type="SAM" id="MobiDB-lite"/>
    </source>
</evidence>
<organism evidence="2 3">
    <name type="scientific">Demequina lutea</name>
    <dbReference type="NCBI Taxonomy" id="431489"/>
    <lineage>
        <taxon>Bacteria</taxon>
        <taxon>Bacillati</taxon>
        <taxon>Actinomycetota</taxon>
        <taxon>Actinomycetes</taxon>
        <taxon>Micrococcales</taxon>
        <taxon>Demequinaceae</taxon>
        <taxon>Demequina</taxon>
    </lineage>
</organism>
<feature type="region of interest" description="Disordered" evidence="1">
    <location>
        <begin position="41"/>
        <end position="60"/>
    </location>
</feature>
<dbReference type="Proteomes" id="UP000547973">
    <property type="component" value="Unassembled WGS sequence"/>
</dbReference>